<evidence type="ECO:0000256" key="2">
    <source>
        <dbReference type="SAM" id="SignalP"/>
    </source>
</evidence>
<dbReference type="GO" id="GO:0005829">
    <property type="term" value="C:cytosol"/>
    <property type="evidence" value="ECO:0007669"/>
    <property type="project" value="TreeGrafter"/>
</dbReference>
<dbReference type="AlphaFoldDB" id="K0SC95"/>
<gene>
    <name evidence="3" type="ORF">THAOC_23817</name>
</gene>
<feature type="compositionally biased region" description="Basic and acidic residues" evidence="1">
    <location>
        <begin position="42"/>
        <end position="52"/>
    </location>
</feature>
<accession>K0SC95</accession>
<evidence type="ECO:0000256" key="1">
    <source>
        <dbReference type="SAM" id="MobiDB-lite"/>
    </source>
</evidence>
<keyword evidence="4" id="KW-1185">Reference proteome</keyword>
<dbReference type="SUPFAM" id="SSF143456">
    <property type="entry name" value="VC0467-like"/>
    <property type="match status" value="1"/>
</dbReference>
<sequence length="642" mass="70285">MRTLVIAIVVTAVYFLAEMVGAWTNTPPLSHRFSTSGGGRTPPERTVRGLASKDHDVPDRTLDDWRDFRAALVSGESGSGQSSNNSGRNDEQWAYETGDYVERGSIVLSVPSSNAYLDTIDSLNNICYRKAIVLVLDAGSRFIKGIVLNRPTNVGVREGFDGNSMELCRPGHGELVVELGSCIGDGCDLQTEEEVKSARWKVWFGGECGGLFSDDPQIICIHTIGTRLATSLSSEVLPGIYSTTFAGAESIVRAGEARQSDFWVFCGYVGWDVEIFHEEMFEEGLWHIVSADTSTVLEELNMLRCEEEDSKECDIDSDARNAGLHVYDMLAKRIGLDFPVESQSELVGGHSFGDLMLHEFATAALSFSEESNLAQPNLSRGIGYESSSALDYDPAVLMKRAQRCAAGTLLRASSGERSPYLFSDQGFHKSLLLLLRTNEEYTEGVILNLVSSTVLELETGPESIEFPLRYGGSVNISTEDGDSDTVEESTLFLHSDIDLGKSGVGTQVGKSRFYLCNYDEVIQAVTSGVASQSFMAFQGITIWANDGDMSGVEEDVKNGFLETVPASREKLVWDKLLEQELLTEDNLAINAHLGRQAWSLASADSENDKAAKSNQYVFGTDVQTNTLADEASRRWMMTNILS</sequence>
<dbReference type="PANTHER" id="PTHR30327:SF1">
    <property type="entry name" value="UPF0301 PROTEIN YQGE"/>
    <property type="match status" value="1"/>
</dbReference>
<reference evidence="3 4" key="1">
    <citation type="journal article" date="2012" name="Genome Biol.">
        <title>Genome and low-iron response of an oceanic diatom adapted to chronic iron limitation.</title>
        <authorList>
            <person name="Lommer M."/>
            <person name="Specht M."/>
            <person name="Roy A.S."/>
            <person name="Kraemer L."/>
            <person name="Andreson R."/>
            <person name="Gutowska M.A."/>
            <person name="Wolf J."/>
            <person name="Bergner S.V."/>
            <person name="Schilhabel M.B."/>
            <person name="Klostermeier U.C."/>
            <person name="Beiko R.G."/>
            <person name="Rosenstiel P."/>
            <person name="Hippler M."/>
            <person name="Laroche J."/>
        </authorList>
    </citation>
    <scope>NUCLEOTIDE SEQUENCE [LARGE SCALE GENOMIC DNA]</scope>
    <source>
        <strain evidence="3 4">CCMP1005</strain>
    </source>
</reference>
<dbReference type="InterPro" id="IPR003774">
    <property type="entry name" value="AlgH-like"/>
</dbReference>
<feature type="signal peptide" evidence="2">
    <location>
        <begin position="1"/>
        <end position="22"/>
    </location>
</feature>
<name>K0SC95_THAOC</name>
<dbReference type="EMBL" id="AGNL01031808">
    <property type="protein sequence ID" value="EJK56327.1"/>
    <property type="molecule type" value="Genomic_DNA"/>
</dbReference>
<feature type="chain" id="PRO_5003837686" evidence="2">
    <location>
        <begin position="23"/>
        <end position="642"/>
    </location>
</feature>
<evidence type="ECO:0000313" key="3">
    <source>
        <dbReference type="EMBL" id="EJK56327.1"/>
    </source>
</evidence>
<dbReference type="Proteomes" id="UP000266841">
    <property type="component" value="Unassembled WGS sequence"/>
</dbReference>
<protein>
    <submittedName>
        <fullName evidence="3">Uncharacterized protein</fullName>
    </submittedName>
</protein>
<dbReference type="Gene3D" id="3.40.1740.10">
    <property type="entry name" value="VC0467-like"/>
    <property type="match status" value="2"/>
</dbReference>
<feature type="region of interest" description="Disordered" evidence="1">
    <location>
        <begin position="28"/>
        <end position="52"/>
    </location>
</feature>
<organism evidence="3 4">
    <name type="scientific">Thalassiosira oceanica</name>
    <name type="common">Marine diatom</name>
    <dbReference type="NCBI Taxonomy" id="159749"/>
    <lineage>
        <taxon>Eukaryota</taxon>
        <taxon>Sar</taxon>
        <taxon>Stramenopiles</taxon>
        <taxon>Ochrophyta</taxon>
        <taxon>Bacillariophyta</taxon>
        <taxon>Coscinodiscophyceae</taxon>
        <taxon>Thalassiosirophycidae</taxon>
        <taxon>Thalassiosirales</taxon>
        <taxon>Thalassiosiraceae</taxon>
        <taxon>Thalassiosira</taxon>
    </lineage>
</organism>
<evidence type="ECO:0000313" key="4">
    <source>
        <dbReference type="Proteomes" id="UP000266841"/>
    </source>
</evidence>
<comment type="caution">
    <text evidence="3">The sequence shown here is derived from an EMBL/GenBank/DDBJ whole genome shotgun (WGS) entry which is preliminary data.</text>
</comment>
<dbReference type="OrthoDB" id="46470at2759"/>
<dbReference type="OMA" id="DQGFHKS"/>
<proteinExistence type="predicted"/>
<dbReference type="PANTHER" id="PTHR30327">
    <property type="entry name" value="UNCHARACTERIZED PROTEIN YQGE"/>
    <property type="match status" value="1"/>
</dbReference>
<keyword evidence="2" id="KW-0732">Signal</keyword>
<dbReference type="eggNOG" id="ENOG502R7VH">
    <property type="taxonomic scope" value="Eukaryota"/>
</dbReference>
<dbReference type="Pfam" id="PF02622">
    <property type="entry name" value="DUF179"/>
    <property type="match status" value="1"/>
</dbReference>